<evidence type="ECO:0000313" key="3">
    <source>
        <dbReference type="Proteomes" id="UP000663880"/>
    </source>
</evidence>
<feature type="region of interest" description="Disordered" evidence="1">
    <location>
        <begin position="106"/>
        <end position="128"/>
    </location>
</feature>
<feature type="compositionally biased region" description="Polar residues" evidence="1">
    <location>
        <begin position="111"/>
        <end position="128"/>
    </location>
</feature>
<proteinExistence type="predicted"/>
<accession>A0A821PD55</accession>
<comment type="caution">
    <text evidence="2">The sequence shown here is derived from an EMBL/GenBank/DDBJ whole genome shotgun (WGS) entry which is preliminary data.</text>
</comment>
<dbReference type="Proteomes" id="UP000663880">
    <property type="component" value="Unassembled WGS sequence"/>
</dbReference>
<evidence type="ECO:0000313" key="2">
    <source>
        <dbReference type="EMBL" id="CAF4803725.1"/>
    </source>
</evidence>
<reference evidence="2" key="1">
    <citation type="submission" date="2021-02" db="EMBL/GenBank/DDBJ databases">
        <authorList>
            <person name="Steward A R."/>
        </authorList>
    </citation>
    <scope>NUCLEOTIDE SEQUENCE</scope>
</reference>
<evidence type="ECO:0000256" key="1">
    <source>
        <dbReference type="SAM" id="MobiDB-lite"/>
    </source>
</evidence>
<keyword evidence="3" id="KW-1185">Reference proteome</keyword>
<organism evidence="2 3">
    <name type="scientific">Pieris macdunnoughi</name>
    <dbReference type="NCBI Taxonomy" id="345717"/>
    <lineage>
        <taxon>Eukaryota</taxon>
        <taxon>Metazoa</taxon>
        <taxon>Ecdysozoa</taxon>
        <taxon>Arthropoda</taxon>
        <taxon>Hexapoda</taxon>
        <taxon>Insecta</taxon>
        <taxon>Pterygota</taxon>
        <taxon>Neoptera</taxon>
        <taxon>Endopterygota</taxon>
        <taxon>Lepidoptera</taxon>
        <taxon>Glossata</taxon>
        <taxon>Ditrysia</taxon>
        <taxon>Papilionoidea</taxon>
        <taxon>Pieridae</taxon>
        <taxon>Pierinae</taxon>
        <taxon>Pieris</taxon>
    </lineage>
</organism>
<gene>
    <name evidence="2" type="ORF">PMACD_LOCUS3601</name>
</gene>
<dbReference type="AlphaFoldDB" id="A0A821PD55"/>
<dbReference type="EMBL" id="CAJOBZ010000006">
    <property type="protein sequence ID" value="CAF4803725.1"/>
    <property type="molecule type" value="Genomic_DNA"/>
</dbReference>
<dbReference type="OrthoDB" id="8113850at2759"/>
<protein>
    <submittedName>
        <fullName evidence="2">Uncharacterized protein</fullName>
    </submittedName>
</protein>
<sequence length="425" mass="48893">MKFMKVAAMFTQLKLKTTRTRFDAPLRAKSVCLSERPRSKYERNIRSADSNRLHYAQKQFIHKPIIPKPSRKLSNVLVKEQKRKIIEKKPCAVAIQNLSIPVRYGEDSKTNHSTSNRKTYNVTSDNRSFNPKQVRDKRLCQSIGGKETENKLLLQISEAEQVSDFERILNSNAILWKRTASRTHGHVWQRNATHTPISFTSRPRSSYSLRAVSQAYHFLFRQHEESLQPLIDKYRKNDLNDHKDASASLLESNWFENLQDLSEFYEDDPILQREIETITDRIITEEVKPSEEEQTTTRSLFNVNLAELFGLHVNGDRVSPTYREEQGPFSVTDIKEHSDGKEWLDPIMTSNPNNRSHSEEGDSGVDCLSQNLTAVQIDCDTNVPTITFSNCCEGRSRTDIPNNTNVIHLAVPTIEDSDESRPPMM</sequence>
<name>A0A821PD55_9NEOP</name>